<accession>A0A9P5U2G1</accession>
<organism evidence="1 2">
    <name type="scientific">Rhodocollybia butyracea</name>
    <dbReference type="NCBI Taxonomy" id="206335"/>
    <lineage>
        <taxon>Eukaryota</taxon>
        <taxon>Fungi</taxon>
        <taxon>Dikarya</taxon>
        <taxon>Basidiomycota</taxon>
        <taxon>Agaricomycotina</taxon>
        <taxon>Agaricomycetes</taxon>
        <taxon>Agaricomycetidae</taxon>
        <taxon>Agaricales</taxon>
        <taxon>Marasmiineae</taxon>
        <taxon>Omphalotaceae</taxon>
        <taxon>Rhodocollybia</taxon>
    </lineage>
</organism>
<dbReference type="EMBL" id="JADNRY010000119">
    <property type="protein sequence ID" value="KAF9064620.1"/>
    <property type="molecule type" value="Genomic_DNA"/>
</dbReference>
<proteinExistence type="predicted"/>
<comment type="caution">
    <text evidence="1">The sequence shown here is derived from an EMBL/GenBank/DDBJ whole genome shotgun (WGS) entry which is preliminary data.</text>
</comment>
<protein>
    <submittedName>
        <fullName evidence="1">Uncharacterized protein</fullName>
    </submittedName>
</protein>
<evidence type="ECO:0000313" key="1">
    <source>
        <dbReference type="EMBL" id="KAF9064620.1"/>
    </source>
</evidence>
<name>A0A9P5U2G1_9AGAR</name>
<gene>
    <name evidence="1" type="ORF">BDP27DRAFT_133598</name>
</gene>
<keyword evidence="2" id="KW-1185">Reference proteome</keyword>
<sequence length="214" mass="23936">MFSPELSLTTEPISTLLKNYIGCTYYSATFRPARVSPRAVLLDSFTGGSRHLSRRFSAIATSTSSGASSPCWIPISYARDWRTSLEALSTPTTLPHVSTSSTCFQHYSRYWHRYSSQMVFFCSLESGMRDYAVACTNVSISSHLSPLRSHPHSVHNLLLSYVGSTFVDDSVQYTGSRFPCITWSLFVPELEFYSFPLFQYDSTVTSSKRCATGS</sequence>
<reference evidence="1" key="1">
    <citation type="submission" date="2020-11" db="EMBL/GenBank/DDBJ databases">
        <authorList>
            <consortium name="DOE Joint Genome Institute"/>
            <person name="Ahrendt S."/>
            <person name="Riley R."/>
            <person name="Andreopoulos W."/>
            <person name="Labutti K."/>
            <person name="Pangilinan J."/>
            <person name="Ruiz-Duenas F.J."/>
            <person name="Barrasa J.M."/>
            <person name="Sanchez-Garcia M."/>
            <person name="Camarero S."/>
            <person name="Miyauchi S."/>
            <person name="Serrano A."/>
            <person name="Linde D."/>
            <person name="Babiker R."/>
            <person name="Drula E."/>
            <person name="Ayuso-Fernandez I."/>
            <person name="Pacheco R."/>
            <person name="Padilla G."/>
            <person name="Ferreira P."/>
            <person name="Barriuso J."/>
            <person name="Kellner H."/>
            <person name="Castanera R."/>
            <person name="Alfaro M."/>
            <person name="Ramirez L."/>
            <person name="Pisabarro A.G."/>
            <person name="Kuo A."/>
            <person name="Tritt A."/>
            <person name="Lipzen A."/>
            <person name="He G."/>
            <person name="Yan M."/>
            <person name="Ng V."/>
            <person name="Cullen D."/>
            <person name="Martin F."/>
            <person name="Rosso M.-N."/>
            <person name="Henrissat B."/>
            <person name="Hibbett D."/>
            <person name="Martinez A.T."/>
            <person name="Grigoriev I.V."/>
        </authorList>
    </citation>
    <scope>NUCLEOTIDE SEQUENCE</scope>
    <source>
        <strain evidence="1">AH 40177</strain>
    </source>
</reference>
<dbReference type="AlphaFoldDB" id="A0A9P5U2G1"/>
<evidence type="ECO:0000313" key="2">
    <source>
        <dbReference type="Proteomes" id="UP000772434"/>
    </source>
</evidence>
<dbReference type="Proteomes" id="UP000772434">
    <property type="component" value="Unassembled WGS sequence"/>
</dbReference>